<feature type="region of interest" description="Disordered" evidence="1">
    <location>
        <begin position="150"/>
        <end position="238"/>
    </location>
</feature>
<feature type="compositionally biased region" description="Basic and acidic residues" evidence="1">
    <location>
        <begin position="217"/>
        <end position="234"/>
    </location>
</feature>
<name>A0A3Q0JIY7_DIACI</name>
<feature type="compositionally biased region" description="Polar residues" evidence="1">
    <location>
        <begin position="203"/>
        <end position="213"/>
    </location>
</feature>
<dbReference type="KEGG" id="dci:113472764"/>
<accession>A0A3Q0JIY7</accession>
<feature type="compositionally biased region" description="Polar residues" evidence="1">
    <location>
        <begin position="165"/>
        <end position="194"/>
    </location>
</feature>
<proteinExistence type="predicted"/>
<gene>
    <name evidence="3" type="primary">LOC113472764</name>
</gene>
<evidence type="ECO:0000313" key="2">
    <source>
        <dbReference type="Proteomes" id="UP000079169"/>
    </source>
</evidence>
<organism evidence="2 3">
    <name type="scientific">Diaphorina citri</name>
    <name type="common">Asian citrus psyllid</name>
    <dbReference type="NCBI Taxonomy" id="121845"/>
    <lineage>
        <taxon>Eukaryota</taxon>
        <taxon>Metazoa</taxon>
        <taxon>Ecdysozoa</taxon>
        <taxon>Arthropoda</taxon>
        <taxon>Hexapoda</taxon>
        <taxon>Insecta</taxon>
        <taxon>Pterygota</taxon>
        <taxon>Neoptera</taxon>
        <taxon>Paraneoptera</taxon>
        <taxon>Hemiptera</taxon>
        <taxon>Sternorrhyncha</taxon>
        <taxon>Psylloidea</taxon>
        <taxon>Psyllidae</taxon>
        <taxon>Diaphorininae</taxon>
        <taxon>Diaphorina</taxon>
    </lineage>
</organism>
<feature type="region of interest" description="Disordered" evidence="1">
    <location>
        <begin position="402"/>
        <end position="480"/>
    </location>
</feature>
<dbReference type="GeneID" id="113472764"/>
<dbReference type="AlphaFoldDB" id="A0A3Q0JIY7"/>
<dbReference type="PaxDb" id="121845-A0A3Q0JIY7"/>
<dbReference type="RefSeq" id="XP_026688351.1">
    <property type="nucleotide sequence ID" value="XM_026832550.1"/>
</dbReference>
<sequence>MTKLEQDSLEDGELLIQTRVFDKWRIDDEEDYVPVQDLQLFHELRQKIAGTPRHVYLRKILITLNKLNYDKGKTKETDLIWNGLLEVIDRQTPSKLSRLSNVQKSKIANSKRIMKNCFCFNKFKKKKLANVGVNTEDVQTQTCNTMTDSCVQNKTKRPPCKENSKTTGTNTKVQQKPSRTENSPTMSLRNTSVYLTPKVSRTPPFSSVQNKTQPKSKRVDKTPVKPTSCKDNRIRSPIQGTPVSYKEQFFPVCVQDVSPVNNSSRVSKPSRTPSTSLCTIVTSTPTITRSTTTDQNSHLQTPSLTDSTNYFTPLNTPCVQSQLNPIKPFSLPSLHSPEVSSTCCCNCHASISSDSSLSLFPDSVLSADSTLNASASSIPPTLTPPSSPPLRLPPIRLEISSLESRNTPNPPPLPSRSSIPPPPPPPPPSSGGPPPPPPPPIPSGSSPPPPPLPPVVPLPPPLTSSLLPLDNSHPHCLTDSKHWTLPTRRYVHEEKYNSLRQPRKMKTIGWTKIPPMKLSE</sequence>
<feature type="compositionally biased region" description="Pro residues" evidence="1">
    <location>
        <begin position="408"/>
        <end position="462"/>
    </location>
</feature>
<evidence type="ECO:0000313" key="3">
    <source>
        <dbReference type="RefSeq" id="XP_026688351.1"/>
    </source>
</evidence>
<dbReference type="STRING" id="121845.A0A3Q0JIY7"/>
<reference evidence="3" key="1">
    <citation type="submission" date="2025-08" db="UniProtKB">
        <authorList>
            <consortium name="RefSeq"/>
        </authorList>
    </citation>
    <scope>IDENTIFICATION</scope>
</reference>
<dbReference type="Proteomes" id="UP000079169">
    <property type="component" value="Unplaced"/>
</dbReference>
<keyword evidence="2" id="KW-1185">Reference proteome</keyword>
<protein>
    <submittedName>
        <fullName evidence="3">Actin cytoskeleton-regulatory complex protein PAN1-like</fullName>
    </submittedName>
</protein>
<evidence type="ECO:0000256" key="1">
    <source>
        <dbReference type="SAM" id="MobiDB-lite"/>
    </source>
</evidence>